<accession>A0A3P3XR26</accession>
<evidence type="ECO:0000313" key="1">
    <source>
        <dbReference type="EMBL" id="SLM18735.1"/>
    </source>
</evidence>
<proteinExistence type="predicted"/>
<name>A0A3P3XR26_9SPIR</name>
<dbReference type="AlphaFoldDB" id="A0A3P3XR26"/>
<sequence>MCHKEEQLRADARDASKDLRSLVVGKKPLDLLKKSNPEAFYYWYRIEKLREEREPIHTLDE</sequence>
<protein>
    <submittedName>
        <fullName evidence="1">Uncharacterized protein</fullName>
    </submittedName>
</protein>
<organism evidence="1">
    <name type="scientific">uncultured spirochete</name>
    <dbReference type="NCBI Taxonomy" id="156406"/>
    <lineage>
        <taxon>Bacteria</taxon>
        <taxon>Pseudomonadati</taxon>
        <taxon>Spirochaetota</taxon>
        <taxon>Spirochaetia</taxon>
        <taxon>Spirochaetales</taxon>
        <taxon>environmental samples</taxon>
    </lineage>
</organism>
<reference evidence="1" key="1">
    <citation type="submission" date="2017-02" db="EMBL/GenBank/DDBJ databases">
        <authorList>
            <person name="Regsiter A."/>
            <person name="William W."/>
        </authorList>
    </citation>
    <scope>NUCLEOTIDE SEQUENCE</scope>
    <source>
        <strain evidence="1">BdmA 4</strain>
    </source>
</reference>
<dbReference type="EMBL" id="FWDO01000005">
    <property type="protein sequence ID" value="SLM18735.1"/>
    <property type="molecule type" value="Genomic_DNA"/>
</dbReference>
<gene>
    <name evidence="1" type="ORF">SPIRO4BDMA_50250</name>
</gene>